<gene>
    <name evidence="3" type="ORF">SAMN05421780_102215</name>
</gene>
<dbReference type="Pfam" id="PF00534">
    <property type="entry name" value="Glycos_transf_1"/>
    <property type="match status" value="1"/>
</dbReference>
<sequence length="395" mass="44581">MKVLHVLNAVSGGSAYSTFELIEQLKKQGIDSYLVCEKNGTQARRDEIKKMLGGKVIFLPLYRANDKIRTVLWKRPLLEMKLSLGTLRGHKFQAQLAQIVRDEKIDIVHTSTAVNTEGAILAQKMGLPHIWHIRELVGDDKHYQFGNHQKWVQTIEKQSAMIVANSNVTYDCIAPFMADTNKICTIPNAIDVQKFKPKTHTNSIDKKIVVGMVASLDARWKNHTLFVKIAGKLKTLSNVEFRIYGKIPPTTDAYWLELNALKKSLGLSDEQFKFMGHGTKPEVFWAEIDIMVHPNRFESFGRVFVEAMAAAIPVIGLNEGGALQMVRDGYNGFLVPENDIAYICDKIKLLTEDSALRQQLGNAGRVTVEQDFDMPILGKRIKALYEQILHSHSHK</sequence>
<dbReference type="OrthoDB" id="9811239at2"/>
<organism evidence="3 4">
    <name type="scientific">Flexibacter flexilis DSM 6793</name>
    <dbReference type="NCBI Taxonomy" id="927664"/>
    <lineage>
        <taxon>Bacteria</taxon>
        <taxon>Pseudomonadati</taxon>
        <taxon>Bacteroidota</taxon>
        <taxon>Cytophagia</taxon>
        <taxon>Cytophagales</taxon>
        <taxon>Flexibacteraceae</taxon>
        <taxon>Flexibacter</taxon>
    </lineage>
</organism>
<accession>A0A1I1FJI3</accession>
<name>A0A1I1FJI3_9BACT</name>
<dbReference type="Gene3D" id="3.40.50.2000">
    <property type="entry name" value="Glycogen Phosphorylase B"/>
    <property type="match status" value="2"/>
</dbReference>
<keyword evidence="3" id="KW-0808">Transferase</keyword>
<evidence type="ECO:0000259" key="2">
    <source>
        <dbReference type="Pfam" id="PF13439"/>
    </source>
</evidence>
<protein>
    <submittedName>
        <fullName evidence="3">Glycosyltransferase involved in cell wall bisynthesis</fullName>
    </submittedName>
</protein>
<feature type="domain" description="Glycosyltransferase subfamily 4-like N-terminal" evidence="2">
    <location>
        <begin position="12"/>
        <end position="193"/>
    </location>
</feature>
<evidence type="ECO:0000259" key="1">
    <source>
        <dbReference type="Pfam" id="PF00534"/>
    </source>
</evidence>
<proteinExistence type="predicted"/>
<dbReference type="Pfam" id="PF13439">
    <property type="entry name" value="Glyco_transf_4"/>
    <property type="match status" value="1"/>
</dbReference>
<reference evidence="3 4" key="1">
    <citation type="submission" date="2016-10" db="EMBL/GenBank/DDBJ databases">
        <authorList>
            <person name="de Groot N.N."/>
        </authorList>
    </citation>
    <scope>NUCLEOTIDE SEQUENCE [LARGE SCALE GENOMIC DNA]</scope>
    <source>
        <strain evidence="3 4">DSM 6793</strain>
    </source>
</reference>
<keyword evidence="4" id="KW-1185">Reference proteome</keyword>
<dbReference type="SUPFAM" id="SSF53756">
    <property type="entry name" value="UDP-Glycosyltransferase/glycogen phosphorylase"/>
    <property type="match status" value="1"/>
</dbReference>
<feature type="domain" description="Glycosyl transferase family 1" evidence="1">
    <location>
        <begin position="202"/>
        <end position="365"/>
    </location>
</feature>
<dbReference type="STRING" id="927664.SAMN05421780_102215"/>
<dbReference type="Proteomes" id="UP000199514">
    <property type="component" value="Unassembled WGS sequence"/>
</dbReference>
<dbReference type="CDD" id="cd03801">
    <property type="entry name" value="GT4_PimA-like"/>
    <property type="match status" value="1"/>
</dbReference>
<evidence type="ECO:0000313" key="4">
    <source>
        <dbReference type="Proteomes" id="UP000199514"/>
    </source>
</evidence>
<dbReference type="GO" id="GO:0016757">
    <property type="term" value="F:glycosyltransferase activity"/>
    <property type="evidence" value="ECO:0007669"/>
    <property type="project" value="InterPro"/>
</dbReference>
<dbReference type="InterPro" id="IPR001296">
    <property type="entry name" value="Glyco_trans_1"/>
</dbReference>
<dbReference type="AlphaFoldDB" id="A0A1I1FJI3"/>
<dbReference type="RefSeq" id="WP_091508497.1">
    <property type="nucleotide sequence ID" value="NZ_FOLE01000002.1"/>
</dbReference>
<dbReference type="PANTHER" id="PTHR12526:SF630">
    <property type="entry name" value="GLYCOSYLTRANSFERASE"/>
    <property type="match status" value="1"/>
</dbReference>
<dbReference type="EMBL" id="FOLE01000002">
    <property type="protein sequence ID" value="SFB99464.1"/>
    <property type="molecule type" value="Genomic_DNA"/>
</dbReference>
<dbReference type="PANTHER" id="PTHR12526">
    <property type="entry name" value="GLYCOSYLTRANSFERASE"/>
    <property type="match status" value="1"/>
</dbReference>
<dbReference type="InterPro" id="IPR028098">
    <property type="entry name" value="Glyco_trans_4-like_N"/>
</dbReference>
<evidence type="ECO:0000313" key="3">
    <source>
        <dbReference type="EMBL" id="SFB99464.1"/>
    </source>
</evidence>